<dbReference type="Proteomes" id="UP000320386">
    <property type="component" value="Chromosome"/>
</dbReference>
<reference evidence="12 13" key="1">
    <citation type="submission" date="2019-02" db="EMBL/GenBank/DDBJ databases">
        <title>Deep-cultivation of Planctomycetes and their phenomic and genomic characterization uncovers novel biology.</title>
        <authorList>
            <person name="Wiegand S."/>
            <person name="Jogler M."/>
            <person name="Boedeker C."/>
            <person name="Pinto D."/>
            <person name="Vollmers J."/>
            <person name="Rivas-Marin E."/>
            <person name="Kohn T."/>
            <person name="Peeters S.H."/>
            <person name="Heuer A."/>
            <person name="Rast P."/>
            <person name="Oberbeckmann S."/>
            <person name="Bunk B."/>
            <person name="Jeske O."/>
            <person name="Meyerdierks A."/>
            <person name="Storesund J.E."/>
            <person name="Kallscheuer N."/>
            <person name="Luecker S."/>
            <person name="Lage O.M."/>
            <person name="Pohl T."/>
            <person name="Merkel B.J."/>
            <person name="Hornburger P."/>
            <person name="Mueller R.-W."/>
            <person name="Bruemmer F."/>
            <person name="Labrenz M."/>
            <person name="Spormann A.M."/>
            <person name="Op den Camp H."/>
            <person name="Overmann J."/>
            <person name="Amann R."/>
            <person name="Jetten M.S.M."/>
            <person name="Mascher T."/>
            <person name="Medema M.H."/>
            <person name="Devos D.P."/>
            <person name="Kaster A.-K."/>
            <person name="Ovreas L."/>
            <person name="Rohde M."/>
            <person name="Galperin M.Y."/>
            <person name="Jogler C."/>
        </authorList>
    </citation>
    <scope>NUCLEOTIDE SEQUENCE [LARGE SCALE GENOMIC DNA]</scope>
    <source>
        <strain evidence="12 13">Pan265</strain>
    </source>
</reference>
<evidence type="ECO:0000256" key="7">
    <source>
        <dbReference type="ARBA" id="ARBA00022833"/>
    </source>
</evidence>
<dbReference type="GO" id="GO:0016747">
    <property type="term" value="F:acyltransferase activity, transferring groups other than amino-acyl groups"/>
    <property type="evidence" value="ECO:0007669"/>
    <property type="project" value="InterPro"/>
</dbReference>
<dbReference type="UniPathway" id="UPA00621"/>
<dbReference type="GO" id="GO:0046872">
    <property type="term" value="F:metal ion binding"/>
    <property type="evidence" value="ECO:0007669"/>
    <property type="project" value="UniProtKB-KW"/>
</dbReference>
<keyword evidence="7" id="KW-0862">Zinc</keyword>
<evidence type="ECO:0000256" key="10">
    <source>
        <dbReference type="ARBA" id="ARBA00024446"/>
    </source>
</evidence>
<evidence type="ECO:0000256" key="5">
    <source>
        <dbReference type="ARBA" id="ARBA00022679"/>
    </source>
</evidence>
<dbReference type="PIRSF" id="PIRSF010130">
    <property type="entry name" value="PduL"/>
    <property type="match status" value="1"/>
</dbReference>
<dbReference type="OrthoDB" id="9784365at2"/>
<evidence type="ECO:0000256" key="11">
    <source>
        <dbReference type="PIRNR" id="PIRNR010130"/>
    </source>
</evidence>
<accession>A0A518BYH8</accession>
<protein>
    <recommendedName>
        <fullName evidence="4 11">Phosphate propanoyltransferase</fullName>
        <ecNumber evidence="3 11">2.3.1.222</ecNumber>
    </recommendedName>
</protein>
<evidence type="ECO:0000256" key="8">
    <source>
        <dbReference type="ARBA" id="ARBA00023315"/>
    </source>
</evidence>
<evidence type="ECO:0000256" key="1">
    <source>
        <dbReference type="ARBA" id="ARBA00001947"/>
    </source>
</evidence>
<dbReference type="NCBIfam" id="NF011652">
    <property type="entry name" value="PRK15070.1"/>
    <property type="match status" value="1"/>
</dbReference>
<dbReference type="PANTHER" id="PTHR39453">
    <property type="entry name" value="PHOSPHATE PROPANOYLTRANSFERASE"/>
    <property type="match status" value="1"/>
</dbReference>
<keyword evidence="10" id="KW-1283">Bacterial microcompartment</keyword>
<dbReference type="AlphaFoldDB" id="A0A518BYH8"/>
<dbReference type="GO" id="GO:0031469">
    <property type="term" value="C:bacterial microcompartment"/>
    <property type="evidence" value="ECO:0007669"/>
    <property type="project" value="UniProtKB-SubCell"/>
</dbReference>
<comment type="pathway">
    <text evidence="11">Polyol metabolism; 1,2-propanediol degradation.</text>
</comment>
<dbReference type="GO" id="GO:0051144">
    <property type="term" value="P:1,2-propanediol catabolic process"/>
    <property type="evidence" value="ECO:0007669"/>
    <property type="project" value="UniProtKB-UniPathway"/>
</dbReference>
<gene>
    <name evidence="12" type="primary">pduL</name>
    <name evidence="12" type="ORF">Pan265_18780</name>
</gene>
<evidence type="ECO:0000256" key="6">
    <source>
        <dbReference type="ARBA" id="ARBA00022723"/>
    </source>
</evidence>
<comment type="function">
    <text evidence="11">Involved in 1,2-propanediol (1,2-PD) degradation by catalyzing the conversion of propanoyl-CoA to propanoyl-phosphate.</text>
</comment>
<evidence type="ECO:0000256" key="4">
    <source>
        <dbReference type="ARBA" id="ARBA00020837"/>
    </source>
</evidence>
<evidence type="ECO:0000313" key="13">
    <source>
        <dbReference type="Proteomes" id="UP000320386"/>
    </source>
</evidence>
<dbReference type="InterPro" id="IPR008300">
    <property type="entry name" value="PTAC"/>
</dbReference>
<comment type="similarity">
    <text evidence="2 11">Belongs to the PduL family.</text>
</comment>
<keyword evidence="6" id="KW-0479">Metal-binding</keyword>
<keyword evidence="13" id="KW-1185">Reference proteome</keyword>
<proteinExistence type="inferred from homology"/>
<comment type="subcellular location">
    <subcellularLocation>
        <location evidence="9">Bacterial microcompartment</location>
    </subcellularLocation>
</comment>
<evidence type="ECO:0000256" key="9">
    <source>
        <dbReference type="ARBA" id="ARBA00024322"/>
    </source>
</evidence>
<dbReference type="PANTHER" id="PTHR39453:SF1">
    <property type="entry name" value="PHOSPHATE PROPANOYLTRANSFERASE"/>
    <property type="match status" value="1"/>
</dbReference>
<comment type="catalytic activity">
    <reaction evidence="11">
        <text>propanoyl-CoA + phosphate = propanoyl phosphate + CoA</text>
        <dbReference type="Rhea" id="RHEA:28046"/>
        <dbReference type="ChEBI" id="CHEBI:43474"/>
        <dbReference type="ChEBI" id="CHEBI:57287"/>
        <dbReference type="ChEBI" id="CHEBI:57392"/>
        <dbReference type="ChEBI" id="CHEBI:58933"/>
        <dbReference type="EC" id="2.3.1.222"/>
    </reaction>
</comment>
<organism evidence="12 13">
    <name type="scientific">Mucisphaera calidilacus</name>
    <dbReference type="NCBI Taxonomy" id="2527982"/>
    <lineage>
        <taxon>Bacteria</taxon>
        <taxon>Pseudomonadati</taxon>
        <taxon>Planctomycetota</taxon>
        <taxon>Phycisphaerae</taxon>
        <taxon>Phycisphaerales</taxon>
        <taxon>Phycisphaeraceae</taxon>
        <taxon>Mucisphaera</taxon>
    </lineage>
</organism>
<evidence type="ECO:0000256" key="2">
    <source>
        <dbReference type="ARBA" id="ARBA00007342"/>
    </source>
</evidence>
<comment type="cofactor">
    <cofactor evidence="1">
        <name>Zn(2+)</name>
        <dbReference type="ChEBI" id="CHEBI:29105"/>
    </cofactor>
</comment>
<evidence type="ECO:0000313" key="12">
    <source>
        <dbReference type="EMBL" id="QDU72018.1"/>
    </source>
</evidence>
<dbReference type="KEGG" id="mcad:Pan265_18780"/>
<dbReference type="EC" id="2.3.1.222" evidence="3 11"/>
<dbReference type="Pfam" id="PF06130">
    <property type="entry name" value="PTAC"/>
    <property type="match status" value="1"/>
</dbReference>
<keyword evidence="5 11" id="KW-0808">Transferase</keyword>
<name>A0A518BYH8_9BACT</name>
<evidence type="ECO:0000256" key="3">
    <source>
        <dbReference type="ARBA" id="ARBA00012206"/>
    </source>
</evidence>
<keyword evidence="8 11" id="KW-0012">Acyltransferase</keyword>
<dbReference type="EMBL" id="CP036280">
    <property type="protein sequence ID" value="QDU72018.1"/>
    <property type="molecule type" value="Genomic_DNA"/>
</dbReference>
<dbReference type="RefSeq" id="WP_145447264.1">
    <property type="nucleotide sequence ID" value="NZ_CP036280.1"/>
</dbReference>
<sequence>MPQLANMDRAQVEQLVREALRDRWSSGNLPSQQATAGENPLVVNVSARHVHVTQQDLETLFGPGSKLTVLKNLYQDGEFASEQTVNLIGPRNRMIPNVRILGPTRDYTQVELSYTDGIYLGIELPLRISGNHEGTPGGVLVGPHGAVNLAAGVVRAQRHVHMSPKDAERYNVVDGEKMKLRIDGPCGLTLDNVVVRVNPKVKLEVHIDTDEGNACHLATATHMELTKA</sequence>